<feature type="transmembrane region" description="Helical" evidence="2">
    <location>
        <begin position="131"/>
        <end position="155"/>
    </location>
</feature>
<feature type="region of interest" description="Disordered" evidence="1">
    <location>
        <begin position="1"/>
        <end position="24"/>
    </location>
</feature>
<accession>W1P060</accession>
<keyword evidence="2" id="KW-1133">Transmembrane helix</keyword>
<dbReference type="InterPro" id="IPR032816">
    <property type="entry name" value="VTT_dom"/>
</dbReference>
<organism evidence="4 5">
    <name type="scientific">Amborella trichopoda</name>
    <dbReference type="NCBI Taxonomy" id="13333"/>
    <lineage>
        <taxon>Eukaryota</taxon>
        <taxon>Viridiplantae</taxon>
        <taxon>Streptophyta</taxon>
        <taxon>Embryophyta</taxon>
        <taxon>Tracheophyta</taxon>
        <taxon>Spermatophyta</taxon>
        <taxon>Magnoliopsida</taxon>
        <taxon>Amborellales</taxon>
        <taxon>Amborellaceae</taxon>
        <taxon>Amborella</taxon>
    </lineage>
</organism>
<proteinExistence type="predicted"/>
<dbReference type="EMBL" id="KI394358">
    <property type="protein sequence ID" value="ERN03207.1"/>
    <property type="molecule type" value="Genomic_DNA"/>
</dbReference>
<dbReference type="Pfam" id="PF09335">
    <property type="entry name" value="VTT_dom"/>
    <property type="match status" value="1"/>
</dbReference>
<dbReference type="PANTHER" id="PTHR46431">
    <property type="entry name" value="EXPRESSED PROTEIN"/>
    <property type="match status" value="1"/>
</dbReference>
<dbReference type="OrthoDB" id="202840at2759"/>
<dbReference type="eggNOG" id="ENOG502QS48">
    <property type="taxonomic scope" value="Eukaryota"/>
</dbReference>
<keyword evidence="2" id="KW-0472">Membrane</keyword>
<sequence>MMSRSSEVPKKQDTSLERYPHRSNEYVRLDLSDEPSIDGFELPQPQESSRHRSFIWWTKAILCSLVLLILITVFGIWGVPFLLEKVVVPLMQWEATAFGRPTLALILVASMAFFPVLLIPSGPSMWLAGMIFGYGLGFLIIMSGATIGMTLPYFIGSLFRSRIHRWLERWPEKAAVIRLAGEGTWFHQFRVIALFRVSPFPYNVFNYAVVATNVKFGPYICGSLAGMVPEAFISIYSGRLIKTLADLKRGHASVTPIEIAYNILSFIVAIVMTVAFTVYGKRALNNLKKETSNIEDGAAPHRNPADLVELEKLPLERPKNMKIFSLLP</sequence>
<feature type="compositionally biased region" description="Basic and acidic residues" evidence="1">
    <location>
        <begin position="7"/>
        <end position="24"/>
    </location>
</feature>
<feature type="transmembrane region" description="Helical" evidence="2">
    <location>
        <begin position="259"/>
        <end position="279"/>
    </location>
</feature>
<evidence type="ECO:0000313" key="5">
    <source>
        <dbReference type="Proteomes" id="UP000017836"/>
    </source>
</evidence>
<feature type="transmembrane region" description="Helical" evidence="2">
    <location>
        <begin position="54"/>
        <end position="77"/>
    </location>
</feature>
<dbReference type="OMA" id="VIVKWGV"/>
<feature type="transmembrane region" description="Helical" evidence="2">
    <location>
        <begin position="97"/>
        <end position="119"/>
    </location>
</feature>
<keyword evidence="5" id="KW-1185">Reference proteome</keyword>
<dbReference type="Gramene" id="ERN03207">
    <property type="protein sequence ID" value="ERN03207"/>
    <property type="gene ID" value="AMTR_s00003p00155810"/>
</dbReference>
<evidence type="ECO:0000256" key="2">
    <source>
        <dbReference type="SAM" id="Phobius"/>
    </source>
</evidence>
<dbReference type="HOGENOM" id="CLU_038944_2_0_1"/>
<evidence type="ECO:0000256" key="1">
    <source>
        <dbReference type="SAM" id="MobiDB-lite"/>
    </source>
</evidence>
<keyword evidence="2" id="KW-0812">Transmembrane</keyword>
<dbReference type="Proteomes" id="UP000017836">
    <property type="component" value="Unassembled WGS sequence"/>
</dbReference>
<dbReference type="PANTHER" id="PTHR46431:SF5">
    <property type="entry name" value="EXPRESSED PROTEIN"/>
    <property type="match status" value="1"/>
</dbReference>
<reference evidence="5" key="1">
    <citation type="journal article" date="2013" name="Science">
        <title>The Amborella genome and the evolution of flowering plants.</title>
        <authorList>
            <consortium name="Amborella Genome Project"/>
        </authorList>
    </citation>
    <scope>NUCLEOTIDE SEQUENCE [LARGE SCALE GENOMIC DNA]</scope>
</reference>
<name>W1P060_AMBTC</name>
<dbReference type="KEGG" id="atr:18431344"/>
<evidence type="ECO:0000313" key="4">
    <source>
        <dbReference type="EMBL" id="ERN03207.1"/>
    </source>
</evidence>
<gene>
    <name evidence="4" type="ORF">AMTR_s00003p00155810</name>
</gene>
<evidence type="ECO:0000259" key="3">
    <source>
        <dbReference type="Pfam" id="PF09335"/>
    </source>
</evidence>
<dbReference type="AlphaFoldDB" id="W1P060"/>
<feature type="domain" description="VTT" evidence="3">
    <location>
        <begin position="119"/>
        <end position="239"/>
    </location>
</feature>
<protein>
    <recommendedName>
        <fullName evidence="3">VTT domain-containing protein</fullName>
    </recommendedName>
</protein>